<keyword evidence="1" id="KW-1133">Transmembrane helix</keyword>
<keyword evidence="4" id="KW-1185">Reference proteome</keyword>
<evidence type="ECO:0000256" key="1">
    <source>
        <dbReference type="SAM" id="Phobius"/>
    </source>
</evidence>
<dbReference type="GO" id="GO:0016491">
    <property type="term" value="F:oxidoreductase activity"/>
    <property type="evidence" value="ECO:0007669"/>
    <property type="project" value="InterPro"/>
</dbReference>
<reference evidence="3" key="1">
    <citation type="submission" date="2022-06" db="EMBL/GenBank/DDBJ databases">
        <title>Genome Sequence of Candolleomyces eurysporus.</title>
        <authorList>
            <person name="Buettner E."/>
        </authorList>
    </citation>
    <scope>NUCLEOTIDE SEQUENCE</scope>
    <source>
        <strain evidence="3">VTCC 930004</strain>
    </source>
</reference>
<dbReference type="InterPro" id="IPR005804">
    <property type="entry name" value="FA_desaturase_dom"/>
</dbReference>
<feature type="transmembrane region" description="Helical" evidence="1">
    <location>
        <begin position="220"/>
        <end position="237"/>
    </location>
</feature>
<dbReference type="EMBL" id="JANBPK010000891">
    <property type="protein sequence ID" value="KAJ2929168.1"/>
    <property type="molecule type" value="Genomic_DNA"/>
</dbReference>
<feature type="non-terminal residue" evidence="3">
    <location>
        <position position="389"/>
    </location>
</feature>
<protein>
    <recommendedName>
        <fullName evidence="2">Fatty acid desaturase domain-containing protein</fullName>
    </recommendedName>
</protein>
<dbReference type="InterPro" id="IPR012171">
    <property type="entry name" value="Fatty_acid_desaturase"/>
</dbReference>
<feature type="transmembrane region" description="Helical" evidence="1">
    <location>
        <begin position="249"/>
        <end position="267"/>
    </location>
</feature>
<keyword evidence="1" id="KW-0472">Membrane</keyword>
<dbReference type="AlphaFoldDB" id="A0A9W8MHF5"/>
<sequence length="389" mass="45261">MPSLFNDSPEYIRRTRTPFKPTEVTLSDVRAIMPKDLFEKSTLRGMLVVIRDVACALLLFELAGRIDSFVQNALSWGLRASTAYALQFVLWLAYWFFQSIVFAGCWVLAHEAGHAPYYAWRTTHQNHHKGTGSLERDENYVPRTRSYYLLPPESKAQISNYHEIFEETPIYTLLRIVLMQTIGWQYYLLTNIMGNPSYPKGTNHFQPSALLFKPYQRAKIIASNVGLTVMVVLLAIWGNRVGSWNFFRLYFIPYILTNHWIVMITYLQHSDPTIPHYRNKEWTFLRGAVSTVDRPLLGWMGRFFLHNVSHDHIAHHAFSTIPFYNLPYATEIIKNVLGDDYNYDSTNSFRALYRTFSQCCFIEDEGDIVFYKNKDGKAVRILESDVRGD</sequence>
<comment type="caution">
    <text evidence="3">The sequence shown here is derived from an EMBL/GenBank/DDBJ whole genome shotgun (WGS) entry which is preliminary data.</text>
</comment>
<dbReference type="Pfam" id="PF00487">
    <property type="entry name" value="FA_desaturase"/>
    <property type="match status" value="1"/>
</dbReference>
<dbReference type="Proteomes" id="UP001140091">
    <property type="component" value="Unassembled WGS sequence"/>
</dbReference>
<evidence type="ECO:0000259" key="2">
    <source>
        <dbReference type="Pfam" id="PF00487"/>
    </source>
</evidence>
<accession>A0A9W8MHF5</accession>
<keyword evidence="1" id="KW-0812">Transmembrane</keyword>
<dbReference type="PANTHER" id="PTHR32100">
    <property type="entry name" value="OMEGA-6 FATTY ACID DESATURASE, CHLOROPLASTIC"/>
    <property type="match status" value="1"/>
</dbReference>
<evidence type="ECO:0000313" key="4">
    <source>
        <dbReference type="Proteomes" id="UP001140091"/>
    </source>
</evidence>
<dbReference type="OrthoDB" id="1461976at2759"/>
<feature type="transmembrane region" description="Helical" evidence="1">
    <location>
        <begin position="84"/>
        <end position="109"/>
    </location>
</feature>
<evidence type="ECO:0000313" key="3">
    <source>
        <dbReference type="EMBL" id="KAJ2929168.1"/>
    </source>
</evidence>
<feature type="domain" description="Fatty acid desaturase" evidence="2">
    <location>
        <begin position="91"/>
        <end position="341"/>
    </location>
</feature>
<name>A0A9W8MHF5_9AGAR</name>
<proteinExistence type="predicted"/>
<gene>
    <name evidence="3" type="ORF">H1R20_g7928</name>
</gene>
<dbReference type="GO" id="GO:0006629">
    <property type="term" value="P:lipid metabolic process"/>
    <property type="evidence" value="ECO:0007669"/>
    <property type="project" value="InterPro"/>
</dbReference>
<organism evidence="3 4">
    <name type="scientific">Candolleomyces eurysporus</name>
    <dbReference type="NCBI Taxonomy" id="2828524"/>
    <lineage>
        <taxon>Eukaryota</taxon>
        <taxon>Fungi</taxon>
        <taxon>Dikarya</taxon>
        <taxon>Basidiomycota</taxon>
        <taxon>Agaricomycotina</taxon>
        <taxon>Agaricomycetes</taxon>
        <taxon>Agaricomycetidae</taxon>
        <taxon>Agaricales</taxon>
        <taxon>Agaricineae</taxon>
        <taxon>Psathyrellaceae</taxon>
        <taxon>Candolleomyces</taxon>
    </lineage>
</organism>